<evidence type="ECO:0000313" key="1">
    <source>
        <dbReference type="EMBL" id="KAI6651370.1"/>
    </source>
</evidence>
<reference evidence="1 2" key="1">
    <citation type="journal article" date="2023" name="BMC Biol.">
        <title>The compact genome of the sponge Oopsacas minuta (Hexactinellida) is lacking key metazoan core genes.</title>
        <authorList>
            <person name="Santini S."/>
            <person name="Schenkelaars Q."/>
            <person name="Jourda C."/>
            <person name="Duchesne M."/>
            <person name="Belahbib H."/>
            <person name="Rocher C."/>
            <person name="Selva M."/>
            <person name="Riesgo A."/>
            <person name="Vervoort M."/>
            <person name="Leys S.P."/>
            <person name="Kodjabachian L."/>
            <person name="Le Bivic A."/>
            <person name="Borchiellini C."/>
            <person name="Claverie J.M."/>
            <person name="Renard E."/>
        </authorList>
    </citation>
    <scope>NUCLEOTIDE SEQUENCE [LARGE SCALE GENOMIC DNA]</scope>
    <source>
        <strain evidence="1">SPO-2</strain>
    </source>
</reference>
<organism evidence="1 2">
    <name type="scientific">Oopsacas minuta</name>
    <dbReference type="NCBI Taxonomy" id="111878"/>
    <lineage>
        <taxon>Eukaryota</taxon>
        <taxon>Metazoa</taxon>
        <taxon>Porifera</taxon>
        <taxon>Hexactinellida</taxon>
        <taxon>Hexasterophora</taxon>
        <taxon>Lyssacinosida</taxon>
        <taxon>Leucopsacidae</taxon>
        <taxon>Oopsacas</taxon>
    </lineage>
</organism>
<protein>
    <submittedName>
        <fullName evidence="1">Uncharacterized protein</fullName>
    </submittedName>
</protein>
<name>A0AAV7JSH2_9METZ</name>
<dbReference type="Proteomes" id="UP001165289">
    <property type="component" value="Unassembled WGS sequence"/>
</dbReference>
<dbReference type="EMBL" id="JAKMXF010000305">
    <property type="protein sequence ID" value="KAI6651370.1"/>
    <property type="molecule type" value="Genomic_DNA"/>
</dbReference>
<comment type="caution">
    <text evidence="1">The sequence shown here is derived from an EMBL/GenBank/DDBJ whole genome shotgun (WGS) entry which is preliminary data.</text>
</comment>
<evidence type="ECO:0000313" key="2">
    <source>
        <dbReference type="Proteomes" id="UP001165289"/>
    </source>
</evidence>
<accession>A0AAV7JSH2</accession>
<gene>
    <name evidence="1" type="ORF">LOD99_5337</name>
</gene>
<dbReference type="AlphaFoldDB" id="A0AAV7JSH2"/>
<proteinExistence type="predicted"/>
<sequence>MSTVKLHQEMCSKNESKASTSAQQPLIEHCFAALKPSETRKPLPCKLKRMWRDEVVDQLSENPTISINACANLASAHANYTAELTIRTNSLYNWNIGRTYITKVYKRKVKPPITTQAAVHVVFAI</sequence>
<keyword evidence="2" id="KW-1185">Reference proteome</keyword>